<feature type="region of interest" description="Disordered" evidence="1">
    <location>
        <begin position="23"/>
        <end position="112"/>
    </location>
</feature>
<organism evidence="3 4">
    <name type="scientific">Ophiocordyceps sinensis</name>
    <dbReference type="NCBI Taxonomy" id="72228"/>
    <lineage>
        <taxon>Eukaryota</taxon>
        <taxon>Fungi</taxon>
        <taxon>Dikarya</taxon>
        <taxon>Ascomycota</taxon>
        <taxon>Pezizomycotina</taxon>
        <taxon>Sordariomycetes</taxon>
        <taxon>Hypocreomycetidae</taxon>
        <taxon>Hypocreales</taxon>
        <taxon>Ophiocordycipitaceae</taxon>
        <taxon>Ophiocordyceps</taxon>
    </lineage>
</organism>
<dbReference type="AlphaFoldDB" id="A0A8H4PV47"/>
<feature type="signal peptide" evidence="2">
    <location>
        <begin position="1"/>
        <end position="17"/>
    </location>
</feature>
<feature type="compositionally biased region" description="Basic and acidic residues" evidence="1">
    <location>
        <begin position="70"/>
        <end position="87"/>
    </location>
</feature>
<feature type="compositionally biased region" description="Low complexity" evidence="1">
    <location>
        <begin position="53"/>
        <end position="66"/>
    </location>
</feature>
<evidence type="ECO:0000256" key="2">
    <source>
        <dbReference type="SAM" id="SignalP"/>
    </source>
</evidence>
<accession>A0A8H4PV47</accession>
<evidence type="ECO:0000313" key="3">
    <source>
        <dbReference type="EMBL" id="KAF4510987.1"/>
    </source>
</evidence>
<comment type="caution">
    <text evidence="3">The sequence shown here is derived from an EMBL/GenBank/DDBJ whole genome shotgun (WGS) entry which is preliminary data.</text>
</comment>
<feature type="chain" id="PRO_5033988531" evidence="2">
    <location>
        <begin position="18"/>
        <end position="112"/>
    </location>
</feature>
<reference evidence="3 4" key="1">
    <citation type="journal article" date="2020" name="Genome Biol. Evol.">
        <title>A new high-quality draft genome assembly of the Chinese cordyceps Ophiocordyceps sinensis.</title>
        <authorList>
            <person name="Shu R."/>
            <person name="Zhang J."/>
            <person name="Meng Q."/>
            <person name="Zhang H."/>
            <person name="Zhou G."/>
            <person name="Li M."/>
            <person name="Wu P."/>
            <person name="Zhao Y."/>
            <person name="Chen C."/>
            <person name="Qin Q."/>
        </authorList>
    </citation>
    <scope>NUCLEOTIDE SEQUENCE [LARGE SCALE GENOMIC DNA]</scope>
    <source>
        <strain evidence="3 4">IOZ07</strain>
    </source>
</reference>
<keyword evidence="4" id="KW-1185">Reference proteome</keyword>
<dbReference type="Proteomes" id="UP000557566">
    <property type="component" value="Unassembled WGS sequence"/>
</dbReference>
<proteinExistence type="predicted"/>
<sequence length="112" mass="11367">MKIAATLVAVIVGLAAAQPLDGTAIDRRAPPGKPGKPGRADPAILPASKFGHNPSGAAPNANSNIKAQKKASEGAKKSAAKAVDRYNAKANLPKGKGKGVDYGNFNPNSIRD</sequence>
<evidence type="ECO:0000313" key="4">
    <source>
        <dbReference type="Proteomes" id="UP000557566"/>
    </source>
</evidence>
<name>A0A8H4PV47_9HYPO</name>
<keyword evidence="2" id="KW-0732">Signal</keyword>
<dbReference type="EMBL" id="JAAVMX010000003">
    <property type="protein sequence ID" value="KAF4510987.1"/>
    <property type="molecule type" value="Genomic_DNA"/>
</dbReference>
<protein>
    <submittedName>
        <fullName evidence="3">Uncharacterized protein</fullName>
    </submittedName>
</protein>
<gene>
    <name evidence="3" type="ORF">G6O67_002829</name>
</gene>
<evidence type="ECO:0000256" key="1">
    <source>
        <dbReference type="SAM" id="MobiDB-lite"/>
    </source>
</evidence>